<dbReference type="InterPro" id="IPR021373">
    <property type="entry name" value="DUF2993"/>
</dbReference>
<accession>A0ABT5FVM6</accession>
<protein>
    <submittedName>
        <fullName evidence="1">LmeA family phospholipid-binding protein</fullName>
    </submittedName>
</protein>
<dbReference type="EMBL" id="JAQOSK010000007">
    <property type="protein sequence ID" value="MDC2956615.1"/>
    <property type="molecule type" value="Genomic_DNA"/>
</dbReference>
<dbReference type="Proteomes" id="UP001221328">
    <property type="component" value="Unassembled WGS sequence"/>
</dbReference>
<proteinExistence type="predicted"/>
<organism evidence="1 2">
    <name type="scientific">Streptomyces gilvifuscus</name>
    <dbReference type="NCBI Taxonomy" id="1550617"/>
    <lineage>
        <taxon>Bacteria</taxon>
        <taxon>Bacillati</taxon>
        <taxon>Actinomycetota</taxon>
        <taxon>Actinomycetes</taxon>
        <taxon>Kitasatosporales</taxon>
        <taxon>Streptomycetaceae</taxon>
        <taxon>Streptomyces</taxon>
    </lineage>
</organism>
<name>A0ABT5FVM6_9ACTN</name>
<reference evidence="1 2" key="1">
    <citation type="journal article" date="2015" name="Int. J. Syst. Evol. Microbiol.">
        <title>Streptomyces gilvifuscus sp. nov., an actinomycete that produces antibacterial compounds isolated from soil.</title>
        <authorList>
            <person name="Nguyen T.M."/>
            <person name="Kim J."/>
        </authorList>
    </citation>
    <scope>NUCLEOTIDE SEQUENCE [LARGE SCALE GENOMIC DNA]</scope>
    <source>
        <strain evidence="1 2">T113</strain>
    </source>
</reference>
<comment type="caution">
    <text evidence="1">The sequence shown here is derived from an EMBL/GenBank/DDBJ whole genome shotgun (WGS) entry which is preliminary data.</text>
</comment>
<dbReference type="RefSeq" id="WP_272175983.1">
    <property type="nucleotide sequence ID" value="NZ_JAQOSK010000007.1"/>
</dbReference>
<dbReference type="Pfam" id="PF11209">
    <property type="entry name" value="LmeA"/>
    <property type="match status" value="1"/>
</dbReference>
<evidence type="ECO:0000313" key="1">
    <source>
        <dbReference type="EMBL" id="MDC2956615.1"/>
    </source>
</evidence>
<evidence type="ECO:0000313" key="2">
    <source>
        <dbReference type="Proteomes" id="UP001221328"/>
    </source>
</evidence>
<sequence length="237" mass="25030">MIRAAFRRHRAVSITALALTVVLLAATAAELAARTWLQDRLATAAGRALGRNSTVDIDGGPALFALLDRHLDAVTISNDHATLGRIPDVSVRARLQDVRLTGERAGTVAAIHAAVEVPATSLQDLTGTKGSRLPVTEVHLDEKADTITLGLGRAGLGQATVQPRLQDGHVTLHLENAEILGRPAPPRLVDRIQNTLTTRTAADYPLGLKATSLDVTPTALSIGLDAGRTRLPARTKT</sequence>
<keyword evidence="2" id="KW-1185">Reference proteome</keyword>
<gene>
    <name evidence="1" type="ORF">PO587_19265</name>
</gene>